<keyword evidence="2" id="KW-1185">Reference proteome</keyword>
<accession>A0A9P9HDI3</accession>
<dbReference type="RefSeq" id="XP_046051080.1">
    <property type="nucleotide sequence ID" value="XM_046192478.1"/>
</dbReference>
<evidence type="ECO:0000313" key="2">
    <source>
        <dbReference type="Proteomes" id="UP000720189"/>
    </source>
</evidence>
<organism evidence="1 2">
    <name type="scientific">Fusarium redolens</name>
    <dbReference type="NCBI Taxonomy" id="48865"/>
    <lineage>
        <taxon>Eukaryota</taxon>
        <taxon>Fungi</taxon>
        <taxon>Dikarya</taxon>
        <taxon>Ascomycota</taxon>
        <taxon>Pezizomycotina</taxon>
        <taxon>Sordariomycetes</taxon>
        <taxon>Hypocreomycetidae</taxon>
        <taxon>Hypocreales</taxon>
        <taxon>Nectriaceae</taxon>
        <taxon>Fusarium</taxon>
        <taxon>Fusarium redolens species complex</taxon>
    </lineage>
</organism>
<comment type="caution">
    <text evidence="1">The sequence shown here is derived from an EMBL/GenBank/DDBJ whole genome shotgun (WGS) entry which is preliminary data.</text>
</comment>
<evidence type="ECO:0000313" key="1">
    <source>
        <dbReference type="EMBL" id="KAH7255511.1"/>
    </source>
</evidence>
<dbReference type="Proteomes" id="UP000720189">
    <property type="component" value="Unassembled WGS sequence"/>
</dbReference>
<proteinExistence type="predicted"/>
<name>A0A9P9HDI3_FUSRE</name>
<sequence length="88" mass="9950">MKTVAPKYKLGYVWKCLPCLTLVLELWYHWDFCNSSSSPRKKGMRITKLMIADSSGSFGIVERVHHGAIDVAVRSMDSNRNKGGAWAF</sequence>
<dbReference type="GeneID" id="70222432"/>
<gene>
    <name evidence="1" type="ORF">BKA55DRAFT_564247</name>
</gene>
<dbReference type="AlphaFoldDB" id="A0A9P9HDI3"/>
<reference evidence="1" key="1">
    <citation type="journal article" date="2021" name="Nat. Commun.">
        <title>Genetic determinants of endophytism in the Arabidopsis root mycobiome.</title>
        <authorList>
            <person name="Mesny F."/>
            <person name="Miyauchi S."/>
            <person name="Thiergart T."/>
            <person name="Pickel B."/>
            <person name="Atanasova L."/>
            <person name="Karlsson M."/>
            <person name="Huettel B."/>
            <person name="Barry K.W."/>
            <person name="Haridas S."/>
            <person name="Chen C."/>
            <person name="Bauer D."/>
            <person name="Andreopoulos W."/>
            <person name="Pangilinan J."/>
            <person name="LaButti K."/>
            <person name="Riley R."/>
            <person name="Lipzen A."/>
            <person name="Clum A."/>
            <person name="Drula E."/>
            <person name="Henrissat B."/>
            <person name="Kohler A."/>
            <person name="Grigoriev I.V."/>
            <person name="Martin F.M."/>
            <person name="Hacquard S."/>
        </authorList>
    </citation>
    <scope>NUCLEOTIDE SEQUENCE</scope>
    <source>
        <strain evidence="1">MPI-CAGE-AT-0023</strain>
    </source>
</reference>
<protein>
    <submittedName>
        <fullName evidence="1">Uncharacterized protein</fullName>
    </submittedName>
</protein>
<dbReference type="EMBL" id="JAGMUX010000006">
    <property type="protein sequence ID" value="KAH7255511.1"/>
    <property type="molecule type" value="Genomic_DNA"/>
</dbReference>